<keyword evidence="7" id="KW-0449">Lipoprotein</keyword>
<evidence type="ECO:0000256" key="2">
    <source>
        <dbReference type="ARBA" id="ARBA00022670"/>
    </source>
</evidence>
<evidence type="ECO:0000256" key="1">
    <source>
        <dbReference type="ARBA" id="ARBA00007074"/>
    </source>
</evidence>
<dbReference type="PANTHER" id="PTHR47053">
    <property type="entry name" value="MUREIN DD-ENDOPEPTIDASE MEPH-RELATED"/>
    <property type="match status" value="1"/>
</dbReference>
<dbReference type="Pfam" id="PF00877">
    <property type="entry name" value="NLPC_P60"/>
    <property type="match status" value="1"/>
</dbReference>
<dbReference type="AlphaFoldDB" id="A0A238U8N0"/>
<keyword evidence="8" id="KW-1185">Reference proteome</keyword>
<dbReference type="EMBL" id="LT899436">
    <property type="protein sequence ID" value="SNR14844.1"/>
    <property type="molecule type" value="Genomic_DNA"/>
</dbReference>
<dbReference type="PROSITE" id="PS51935">
    <property type="entry name" value="NLPC_P60"/>
    <property type="match status" value="1"/>
</dbReference>
<keyword evidence="2" id="KW-0645">Protease</keyword>
<dbReference type="InterPro" id="IPR038765">
    <property type="entry name" value="Papain-like_cys_pep_sf"/>
</dbReference>
<evidence type="ECO:0000313" key="8">
    <source>
        <dbReference type="Proteomes" id="UP000215214"/>
    </source>
</evidence>
<evidence type="ECO:0000256" key="3">
    <source>
        <dbReference type="ARBA" id="ARBA00022801"/>
    </source>
</evidence>
<keyword evidence="4" id="KW-0788">Thiol protease</keyword>
<reference evidence="7 8" key="1">
    <citation type="submission" date="2017-07" db="EMBL/GenBank/DDBJ databases">
        <authorList>
            <person name="Sun Z.S."/>
            <person name="Albrecht U."/>
            <person name="Echele G."/>
            <person name="Lee C.C."/>
        </authorList>
    </citation>
    <scope>NUCLEOTIDE SEQUENCE [LARGE SCALE GENOMIC DNA]</scope>
    <source>
        <strain evidence="8">type strain: KCTC 22618</strain>
    </source>
</reference>
<evidence type="ECO:0000256" key="4">
    <source>
        <dbReference type="ARBA" id="ARBA00022807"/>
    </source>
</evidence>
<keyword evidence="3" id="KW-0378">Hydrolase</keyword>
<dbReference type="InterPro" id="IPR051202">
    <property type="entry name" value="Peptidase_C40"/>
</dbReference>
<dbReference type="SUPFAM" id="SSF54001">
    <property type="entry name" value="Cysteine proteinases"/>
    <property type="match status" value="1"/>
</dbReference>
<dbReference type="RefSeq" id="WP_231970253.1">
    <property type="nucleotide sequence ID" value="NZ_LT899436.1"/>
</dbReference>
<dbReference type="PANTHER" id="PTHR47053:SF1">
    <property type="entry name" value="MUREIN DD-ENDOPEPTIDASE MEPH-RELATED"/>
    <property type="match status" value="1"/>
</dbReference>
<evidence type="ECO:0000259" key="6">
    <source>
        <dbReference type="PROSITE" id="PS51935"/>
    </source>
</evidence>
<feature type="domain" description="NlpC/P60" evidence="6">
    <location>
        <begin position="39"/>
        <end position="167"/>
    </location>
</feature>
<organism evidence="7 8">
    <name type="scientific">Tenacibaculum jejuense</name>
    <dbReference type="NCBI Taxonomy" id="584609"/>
    <lineage>
        <taxon>Bacteria</taxon>
        <taxon>Pseudomonadati</taxon>
        <taxon>Bacteroidota</taxon>
        <taxon>Flavobacteriia</taxon>
        <taxon>Flavobacteriales</taxon>
        <taxon>Flavobacteriaceae</taxon>
        <taxon>Tenacibaculum</taxon>
    </lineage>
</organism>
<sequence>MFLAYGCSSSKTASSSKRYKKNKRRVVTKKRSVRTKDLSQLANRIIATANTYKGTRYKYGGVTRKGMDCSGLIMTSFKQNGLSLPRTSYDMSTQGKQIPLKNVRKGDLLFFTTNPRKPRRISHVGLVTSVKNGIIYFIHASSKRGVTVNNMSQKYYKRNFAKAKRVLR</sequence>
<evidence type="ECO:0000313" key="7">
    <source>
        <dbReference type="EMBL" id="SNR14844.1"/>
    </source>
</evidence>
<evidence type="ECO:0000256" key="5">
    <source>
        <dbReference type="SAM" id="MobiDB-lite"/>
    </source>
</evidence>
<feature type="region of interest" description="Disordered" evidence="5">
    <location>
        <begin position="1"/>
        <end position="25"/>
    </location>
</feature>
<comment type="similarity">
    <text evidence="1">Belongs to the peptidase C40 family.</text>
</comment>
<gene>
    <name evidence="7" type="ORF">TJEJU_1090</name>
</gene>
<accession>A0A238U8N0</accession>
<dbReference type="KEGG" id="tje:TJEJU_1090"/>
<dbReference type="Gene3D" id="3.90.1720.10">
    <property type="entry name" value="endopeptidase domain like (from Nostoc punctiforme)"/>
    <property type="match status" value="1"/>
</dbReference>
<protein>
    <submittedName>
        <fullName evidence="7">Putative lipoprotein NlpC</fullName>
    </submittedName>
</protein>
<proteinExistence type="inferred from homology"/>
<dbReference type="GO" id="GO:0006508">
    <property type="term" value="P:proteolysis"/>
    <property type="evidence" value="ECO:0007669"/>
    <property type="project" value="UniProtKB-KW"/>
</dbReference>
<dbReference type="GO" id="GO:0008234">
    <property type="term" value="F:cysteine-type peptidase activity"/>
    <property type="evidence" value="ECO:0007669"/>
    <property type="project" value="UniProtKB-KW"/>
</dbReference>
<name>A0A238U8N0_9FLAO</name>
<dbReference type="Proteomes" id="UP000215214">
    <property type="component" value="Chromosome TJEJU"/>
</dbReference>
<dbReference type="InterPro" id="IPR000064">
    <property type="entry name" value="NLP_P60_dom"/>
</dbReference>